<dbReference type="AlphaFoldDB" id="A0A363NSW1"/>
<comment type="caution">
    <text evidence="2">The sequence shown here is derived from an EMBL/GenBank/DDBJ whole genome shotgun (WGS) entry which is preliminary data.</text>
</comment>
<proteinExistence type="predicted"/>
<keyword evidence="1" id="KW-0732">Signal</keyword>
<dbReference type="RefSeq" id="WP_108633766.1">
    <property type="nucleotide sequence ID" value="NZ_QCXX01000003.1"/>
</dbReference>
<evidence type="ECO:0000313" key="2">
    <source>
        <dbReference type="EMBL" id="PUV23837.1"/>
    </source>
</evidence>
<dbReference type="Proteomes" id="UP000250831">
    <property type="component" value="Unassembled WGS sequence"/>
</dbReference>
<evidence type="ECO:0000313" key="3">
    <source>
        <dbReference type="Proteomes" id="UP000250831"/>
    </source>
</evidence>
<gene>
    <name evidence="2" type="ORF">DCO56_10620</name>
</gene>
<evidence type="ECO:0008006" key="4">
    <source>
        <dbReference type="Google" id="ProtNLM"/>
    </source>
</evidence>
<accession>A0A363NSW1</accession>
<dbReference type="EMBL" id="QCXX01000003">
    <property type="protein sequence ID" value="PUV23837.1"/>
    <property type="molecule type" value="Genomic_DNA"/>
</dbReference>
<protein>
    <recommendedName>
        <fullName evidence="4">Heme-binding HmuY-like protein</fullName>
    </recommendedName>
</protein>
<name>A0A363NSW1_9SPHI</name>
<sequence>MKIKFTTLSIALGLAAIGMTASCSKDNSLAPNIEEQSLSKRAVTPSTTIGGTVNFTATGTKGYLKTIATGTYGARNFHQGTVPDLVDTTQWKNPASTYYYNLITNDGGTSTSYDFQFSGTANASLTVNTAKYNLYYVNTAFESVTTLPDDANLISNGTAASNSTNGTGNPSSTGWYIYNISNHIMSSYGPRTYILENKTTHELWKLRLNSVYKDETPNSGFAATNFPFMSFDYKKL</sequence>
<feature type="chain" id="PRO_5016578310" description="Heme-binding HmuY-like protein" evidence="1">
    <location>
        <begin position="22"/>
        <end position="236"/>
    </location>
</feature>
<dbReference type="PROSITE" id="PS51257">
    <property type="entry name" value="PROKAR_LIPOPROTEIN"/>
    <property type="match status" value="1"/>
</dbReference>
<feature type="signal peptide" evidence="1">
    <location>
        <begin position="1"/>
        <end position="21"/>
    </location>
</feature>
<keyword evidence="3" id="KW-1185">Reference proteome</keyword>
<dbReference type="OrthoDB" id="643242at2"/>
<organism evidence="2 3">
    <name type="scientific">Sphingobacterium athyrii</name>
    <dbReference type="NCBI Taxonomy" id="2152717"/>
    <lineage>
        <taxon>Bacteria</taxon>
        <taxon>Pseudomonadati</taxon>
        <taxon>Bacteroidota</taxon>
        <taxon>Sphingobacteriia</taxon>
        <taxon>Sphingobacteriales</taxon>
        <taxon>Sphingobacteriaceae</taxon>
        <taxon>Sphingobacterium</taxon>
    </lineage>
</organism>
<reference evidence="2 3" key="1">
    <citation type="submission" date="2018-04" db="EMBL/GenBank/DDBJ databases">
        <title>Sphingobacterium sp. M46 Genome.</title>
        <authorList>
            <person name="Cheng J."/>
            <person name="Li Y."/>
        </authorList>
    </citation>
    <scope>NUCLEOTIDE SEQUENCE [LARGE SCALE GENOMIC DNA]</scope>
    <source>
        <strain evidence="2 3">M46</strain>
    </source>
</reference>
<evidence type="ECO:0000256" key="1">
    <source>
        <dbReference type="SAM" id="SignalP"/>
    </source>
</evidence>